<feature type="transmembrane region" description="Helical" evidence="8">
    <location>
        <begin position="405"/>
        <end position="424"/>
    </location>
</feature>
<protein>
    <recommendedName>
        <fullName evidence="11">Purine transporter</fullName>
    </recommendedName>
</protein>
<feature type="transmembrane region" description="Helical" evidence="8">
    <location>
        <begin position="367"/>
        <end position="385"/>
    </location>
</feature>
<evidence type="ECO:0000256" key="8">
    <source>
        <dbReference type="SAM" id="Phobius"/>
    </source>
</evidence>
<feature type="transmembrane region" description="Helical" evidence="8">
    <location>
        <begin position="436"/>
        <end position="454"/>
    </location>
</feature>
<dbReference type="GO" id="GO:0015854">
    <property type="term" value="P:guanine transport"/>
    <property type="evidence" value="ECO:0007669"/>
    <property type="project" value="TreeGrafter"/>
</dbReference>
<feature type="transmembrane region" description="Helical" evidence="8">
    <location>
        <begin position="125"/>
        <end position="143"/>
    </location>
</feature>
<keyword evidence="4 8" id="KW-0812">Transmembrane</keyword>
<dbReference type="GO" id="GO:0012505">
    <property type="term" value="C:endomembrane system"/>
    <property type="evidence" value="ECO:0007669"/>
    <property type="project" value="UniProtKB-SubCell"/>
</dbReference>
<feature type="region of interest" description="Disordered" evidence="7">
    <location>
        <begin position="576"/>
        <end position="614"/>
    </location>
</feature>
<dbReference type="OrthoDB" id="431212at2759"/>
<feature type="transmembrane region" description="Helical" evidence="8">
    <location>
        <begin position="326"/>
        <end position="346"/>
    </location>
</feature>
<evidence type="ECO:0000256" key="1">
    <source>
        <dbReference type="ARBA" id="ARBA00004127"/>
    </source>
</evidence>
<evidence type="ECO:0000313" key="9">
    <source>
        <dbReference type="EMBL" id="KAJ1719923.1"/>
    </source>
</evidence>
<dbReference type="GO" id="GO:0005886">
    <property type="term" value="C:plasma membrane"/>
    <property type="evidence" value="ECO:0007669"/>
    <property type="project" value="TreeGrafter"/>
</dbReference>
<keyword evidence="3" id="KW-0813">Transport</keyword>
<dbReference type="PANTHER" id="PTHR43337">
    <property type="entry name" value="XANTHINE/URACIL PERMEASE C887.17-RELATED"/>
    <property type="match status" value="1"/>
</dbReference>
<comment type="subcellular location">
    <subcellularLocation>
        <location evidence="1">Endomembrane system</location>
        <topology evidence="1">Multi-pass membrane protein</topology>
    </subcellularLocation>
</comment>
<reference evidence="9" key="1">
    <citation type="submission" date="2022-07" db="EMBL/GenBank/DDBJ databases">
        <title>Phylogenomic reconstructions and comparative analyses of Kickxellomycotina fungi.</title>
        <authorList>
            <person name="Reynolds N.K."/>
            <person name="Stajich J.E."/>
            <person name="Barry K."/>
            <person name="Grigoriev I.V."/>
            <person name="Crous P."/>
            <person name="Smith M.E."/>
        </authorList>
    </citation>
    <scope>NUCLEOTIDE SEQUENCE</scope>
    <source>
        <strain evidence="9">NBRC 32514</strain>
    </source>
</reference>
<evidence type="ECO:0008006" key="11">
    <source>
        <dbReference type="Google" id="ProtNLM"/>
    </source>
</evidence>
<dbReference type="EMBL" id="JANBOJ010000321">
    <property type="protein sequence ID" value="KAJ1719923.1"/>
    <property type="molecule type" value="Genomic_DNA"/>
</dbReference>
<evidence type="ECO:0000256" key="2">
    <source>
        <dbReference type="ARBA" id="ARBA00005697"/>
    </source>
</evidence>
<comment type="caution">
    <text evidence="9">The sequence shown here is derived from an EMBL/GenBank/DDBJ whole genome shotgun (WGS) entry which is preliminary data.</text>
</comment>
<dbReference type="Pfam" id="PF00860">
    <property type="entry name" value="Xan_ur_permease"/>
    <property type="match status" value="1"/>
</dbReference>
<sequence length="614" mass="65823">MRNRLGEFVQRIDRRVAESPAGRWFRLEGSGSERSRAGSRFSVEIRGGIATFVTMSYIISTCALILTDSGGTCDCDRDLYGPTCDTDPAYISCLQVLKMDLITATCAISCISCVMMGLLANLPIALAPGMGLIAYFAYTVVGYHGSGKVTYRNALAAVCIEGVIFFGLSILGIRQWFARIIPASLKTATGSGIGVYLAFIGLQSSAGIGLITASSSTLVELGGCPPEDRDDNNVCTAHHMQGGPTWIGIMGLVVIAILSTYKVNGSVLIGILLVAIISWPRGTTVTYFPYTQAGDEAFDYFKKVVTFHPIKNIMAQFEFDASGGQFWIALITFLYVDILDCTGTLFSMAKFGGYMDERTQDFEGSSVAFLVDSVCIVLSSVFGLAPVSSFVESGAGIAEGAKTGIASIVTGFCFFIALFFAPIFASFPPWSTGPALILVGSMMISNVVNINWKYVGDAVPAFLTIIMIPFAYSIGYGLIAGIGTYIAINGFIWIVAKVSRDRIVPPNRRDKEMWSAFMSDEGAIGILPSWLRRILHIKGRDGDPYGNGDGDGTETGSSKGGDVMIGMTDQSHNISIHAGRGSVHRRQSSVSRYNLRSGSNTRLATPADSIKDST</sequence>
<evidence type="ECO:0000256" key="4">
    <source>
        <dbReference type="ARBA" id="ARBA00022692"/>
    </source>
</evidence>
<evidence type="ECO:0000256" key="5">
    <source>
        <dbReference type="ARBA" id="ARBA00022989"/>
    </source>
</evidence>
<dbReference type="GO" id="GO:0005345">
    <property type="term" value="F:purine nucleobase transmembrane transporter activity"/>
    <property type="evidence" value="ECO:0007669"/>
    <property type="project" value="TreeGrafter"/>
</dbReference>
<comment type="similarity">
    <text evidence="2">Belongs to the nucleobase:cation symporter-2 (NCS2) (TC 2.A.40) family. Azg-like subfamily.</text>
</comment>
<evidence type="ECO:0000313" key="10">
    <source>
        <dbReference type="Proteomes" id="UP001149813"/>
    </source>
</evidence>
<feature type="transmembrane region" description="Helical" evidence="8">
    <location>
        <begin position="474"/>
        <end position="496"/>
    </location>
</feature>
<keyword evidence="10" id="KW-1185">Reference proteome</keyword>
<dbReference type="AlphaFoldDB" id="A0A9W8CQA8"/>
<evidence type="ECO:0000256" key="3">
    <source>
        <dbReference type="ARBA" id="ARBA00022448"/>
    </source>
</evidence>
<feature type="transmembrane region" description="Helical" evidence="8">
    <location>
        <begin position="193"/>
        <end position="213"/>
    </location>
</feature>
<keyword evidence="6 8" id="KW-0472">Membrane</keyword>
<dbReference type="PANTHER" id="PTHR43337:SF1">
    <property type="entry name" value="XANTHINE_URACIL PERMEASE C887.17-RELATED"/>
    <property type="match status" value="1"/>
</dbReference>
<feature type="compositionally biased region" description="Polar residues" evidence="7">
    <location>
        <begin position="588"/>
        <end position="603"/>
    </location>
</feature>
<feature type="transmembrane region" description="Helical" evidence="8">
    <location>
        <begin position="246"/>
        <end position="279"/>
    </location>
</feature>
<dbReference type="GO" id="GO:0015853">
    <property type="term" value="P:adenine transport"/>
    <property type="evidence" value="ECO:0007669"/>
    <property type="project" value="TreeGrafter"/>
</dbReference>
<accession>A0A9W8CQA8</accession>
<keyword evidence="5 8" id="KW-1133">Transmembrane helix</keyword>
<evidence type="ECO:0000256" key="6">
    <source>
        <dbReference type="ARBA" id="ARBA00023136"/>
    </source>
</evidence>
<name>A0A9W8CQA8_9FUNG</name>
<feature type="transmembrane region" description="Helical" evidence="8">
    <location>
        <begin position="155"/>
        <end position="173"/>
    </location>
</feature>
<dbReference type="Proteomes" id="UP001149813">
    <property type="component" value="Unassembled WGS sequence"/>
</dbReference>
<dbReference type="InterPro" id="IPR006043">
    <property type="entry name" value="NCS2"/>
</dbReference>
<organism evidence="9 10">
    <name type="scientific">Coemansia erecta</name>
    <dbReference type="NCBI Taxonomy" id="147472"/>
    <lineage>
        <taxon>Eukaryota</taxon>
        <taxon>Fungi</taxon>
        <taxon>Fungi incertae sedis</taxon>
        <taxon>Zoopagomycota</taxon>
        <taxon>Kickxellomycotina</taxon>
        <taxon>Kickxellomycetes</taxon>
        <taxon>Kickxellales</taxon>
        <taxon>Kickxellaceae</taxon>
        <taxon>Coemansia</taxon>
    </lineage>
</organism>
<dbReference type="InterPro" id="IPR045018">
    <property type="entry name" value="Azg-like"/>
</dbReference>
<evidence type="ECO:0000256" key="7">
    <source>
        <dbReference type="SAM" id="MobiDB-lite"/>
    </source>
</evidence>
<gene>
    <name evidence="9" type="ORF">LPJ53_005393</name>
</gene>
<proteinExistence type="inferred from homology"/>